<sequence>MLNKLILKGDLLFYYEHPYKPILFEDTKRVIVGTLPPPRFFLKNLKEEDVDFPYGSKDNLLWKILDKLFFLNLNYKNSTTEIDKRLNFLKTNKIGICDIVQSCKKEVLDSSDNSMKDVILRDIFYYLKEYKNIDTILFTGKNSKNSPEYFFRQIIKKKNIKYEKLENDFLRVHKFVFENRTIFTISLISPSNAANRSIGSNHLYKKEREKSINFTNFDFRLNEYKKALEFENLKF</sequence>
<dbReference type="InterPro" id="IPR036895">
    <property type="entry name" value="Uracil-DNA_glycosylase-like_sf"/>
</dbReference>
<dbReference type="EMBL" id="PDKD01000001">
    <property type="protein sequence ID" value="RXJ93103.1"/>
    <property type="molecule type" value="Genomic_DNA"/>
</dbReference>
<protein>
    <submittedName>
        <fullName evidence="1">DNA glycosylase</fullName>
    </submittedName>
</protein>
<gene>
    <name evidence="1" type="ORF">CRU87_01030</name>
</gene>
<comment type="caution">
    <text evidence="1">The sequence shown here is derived from an EMBL/GenBank/DDBJ whole genome shotgun (WGS) entry which is preliminary data.</text>
</comment>
<accession>A0ABY0EYR7</accession>
<dbReference type="SUPFAM" id="SSF52141">
    <property type="entry name" value="Uracil-DNA glycosylase-like"/>
    <property type="match status" value="1"/>
</dbReference>
<reference evidence="1 2" key="1">
    <citation type="submission" date="2017-10" db="EMBL/GenBank/DDBJ databases">
        <title>Genomics of the genus Arcobacter.</title>
        <authorList>
            <person name="Perez-Cataluna A."/>
            <person name="Figueras M.J."/>
        </authorList>
    </citation>
    <scope>NUCLEOTIDE SEQUENCE [LARGE SCALE GENOMIC DNA]</scope>
    <source>
        <strain evidence="1 2">LMG 25534</strain>
    </source>
</reference>
<organism evidence="1 2">
    <name type="scientific">Aliarcobacter trophiarum LMG 25534</name>
    <dbReference type="NCBI Taxonomy" id="1032241"/>
    <lineage>
        <taxon>Bacteria</taxon>
        <taxon>Pseudomonadati</taxon>
        <taxon>Campylobacterota</taxon>
        <taxon>Epsilonproteobacteria</taxon>
        <taxon>Campylobacterales</taxon>
        <taxon>Arcobacteraceae</taxon>
        <taxon>Aliarcobacter</taxon>
    </lineage>
</organism>
<proteinExistence type="predicted"/>
<dbReference type="Proteomes" id="UP000289132">
    <property type="component" value="Unassembled WGS sequence"/>
</dbReference>
<keyword evidence="2" id="KW-1185">Reference proteome</keyword>
<name>A0ABY0EYR7_9BACT</name>
<dbReference type="Gene3D" id="3.40.470.10">
    <property type="entry name" value="Uracil-DNA glycosylase-like domain"/>
    <property type="match status" value="1"/>
</dbReference>
<evidence type="ECO:0000313" key="2">
    <source>
        <dbReference type="Proteomes" id="UP000289132"/>
    </source>
</evidence>
<evidence type="ECO:0000313" key="1">
    <source>
        <dbReference type="EMBL" id="RXJ93103.1"/>
    </source>
</evidence>